<organism evidence="1 2">
    <name type="scientific">Massilia genomosp. 1</name>
    <dbReference type="NCBI Taxonomy" id="2609280"/>
    <lineage>
        <taxon>Bacteria</taxon>
        <taxon>Pseudomonadati</taxon>
        <taxon>Pseudomonadota</taxon>
        <taxon>Betaproteobacteria</taxon>
        <taxon>Burkholderiales</taxon>
        <taxon>Oxalobacteraceae</taxon>
        <taxon>Telluria group</taxon>
        <taxon>Massilia</taxon>
    </lineage>
</organism>
<protein>
    <submittedName>
        <fullName evidence="1">Uncharacterized protein</fullName>
    </submittedName>
</protein>
<reference evidence="1 2" key="1">
    <citation type="submission" date="2019-10" db="EMBL/GenBank/DDBJ databases">
        <title>Taxonomy of Antarctic Massilia spp.: description of Massilia rubra sp. nov., Massilia aquatica sp. nov., Massilia mucilaginosa sp. nov., Massilia frigida sp. nov. isolated from streams, lakes and regoliths.</title>
        <authorList>
            <person name="Holochova P."/>
            <person name="Sedlacek I."/>
            <person name="Kralova S."/>
            <person name="Maslanova I."/>
            <person name="Busse H.-J."/>
            <person name="Stankova E."/>
            <person name="Vrbovska V."/>
            <person name="Kovarovic V."/>
            <person name="Bartak M."/>
            <person name="Svec P."/>
            <person name="Pantucek R."/>
        </authorList>
    </citation>
    <scope>NUCLEOTIDE SEQUENCE [LARGE SCALE GENOMIC DNA]</scope>
    <source>
        <strain evidence="1 2">CCM 8694</strain>
    </source>
</reference>
<accession>A0ABX0MZT5</accession>
<comment type="caution">
    <text evidence="1">The sequence shown here is derived from an EMBL/GenBank/DDBJ whole genome shotgun (WGS) entry which is preliminary data.</text>
</comment>
<sequence>MSELVNTIELTGFDPDGEPEIRMMSDGSAELWFNFMPPSFIEEEEDEHAYDDFDQQIQSAIGVPVVQEDREVFVIAKPEADTIARLTAFIQNYKHPE</sequence>
<name>A0ABX0MZT5_9BURK</name>
<dbReference type="Proteomes" id="UP000610594">
    <property type="component" value="Unassembled WGS sequence"/>
</dbReference>
<dbReference type="RefSeq" id="WP_167239858.1">
    <property type="nucleotide sequence ID" value="NZ_WHJF01000105.1"/>
</dbReference>
<evidence type="ECO:0000313" key="2">
    <source>
        <dbReference type="Proteomes" id="UP000610594"/>
    </source>
</evidence>
<dbReference type="EMBL" id="WHJF01000105">
    <property type="protein sequence ID" value="NHZ65938.1"/>
    <property type="molecule type" value="Genomic_DNA"/>
</dbReference>
<gene>
    <name evidence="1" type="ORF">F1735_27175</name>
</gene>
<keyword evidence="2" id="KW-1185">Reference proteome</keyword>
<proteinExistence type="predicted"/>
<evidence type="ECO:0000313" key="1">
    <source>
        <dbReference type="EMBL" id="NHZ65938.1"/>
    </source>
</evidence>